<dbReference type="Proteomes" id="UP001175211">
    <property type="component" value="Unassembled WGS sequence"/>
</dbReference>
<dbReference type="GeneID" id="85356649"/>
<sequence length="71" mass="7886">MTMSRPVILGIVEYASGKPVTDFIPSQRQCRFTVNLLLIHCAADNRTDGFLNVKVMADISVHLDHSQDEGL</sequence>
<name>A0AA39KFL6_ARMTA</name>
<proteinExistence type="predicted"/>
<dbReference type="EMBL" id="JAUEPS010000016">
    <property type="protein sequence ID" value="KAK0458874.1"/>
    <property type="molecule type" value="Genomic_DNA"/>
</dbReference>
<accession>A0AA39KFL6</accession>
<protein>
    <submittedName>
        <fullName evidence="1">Uncharacterized protein</fullName>
    </submittedName>
</protein>
<comment type="caution">
    <text evidence="1">The sequence shown here is derived from an EMBL/GenBank/DDBJ whole genome shotgun (WGS) entry which is preliminary data.</text>
</comment>
<gene>
    <name evidence="1" type="ORF">EV420DRAFT_1540910</name>
</gene>
<organism evidence="1 2">
    <name type="scientific">Armillaria tabescens</name>
    <name type="common">Ringless honey mushroom</name>
    <name type="synonym">Agaricus tabescens</name>
    <dbReference type="NCBI Taxonomy" id="1929756"/>
    <lineage>
        <taxon>Eukaryota</taxon>
        <taxon>Fungi</taxon>
        <taxon>Dikarya</taxon>
        <taxon>Basidiomycota</taxon>
        <taxon>Agaricomycotina</taxon>
        <taxon>Agaricomycetes</taxon>
        <taxon>Agaricomycetidae</taxon>
        <taxon>Agaricales</taxon>
        <taxon>Marasmiineae</taxon>
        <taxon>Physalacriaceae</taxon>
        <taxon>Desarmillaria</taxon>
    </lineage>
</organism>
<evidence type="ECO:0000313" key="1">
    <source>
        <dbReference type="EMBL" id="KAK0458874.1"/>
    </source>
</evidence>
<feature type="non-terminal residue" evidence="1">
    <location>
        <position position="71"/>
    </location>
</feature>
<dbReference type="AlphaFoldDB" id="A0AA39KFL6"/>
<keyword evidence="2" id="KW-1185">Reference proteome</keyword>
<reference evidence="1" key="1">
    <citation type="submission" date="2023-06" db="EMBL/GenBank/DDBJ databases">
        <authorList>
            <consortium name="Lawrence Berkeley National Laboratory"/>
            <person name="Ahrendt S."/>
            <person name="Sahu N."/>
            <person name="Indic B."/>
            <person name="Wong-Bajracharya J."/>
            <person name="Merenyi Z."/>
            <person name="Ke H.-M."/>
            <person name="Monk M."/>
            <person name="Kocsube S."/>
            <person name="Drula E."/>
            <person name="Lipzen A."/>
            <person name="Balint B."/>
            <person name="Henrissat B."/>
            <person name="Andreopoulos B."/>
            <person name="Martin F.M."/>
            <person name="Harder C.B."/>
            <person name="Rigling D."/>
            <person name="Ford K.L."/>
            <person name="Foster G.D."/>
            <person name="Pangilinan J."/>
            <person name="Papanicolaou A."/>
            <person name="Barry K."/>
            <person name="LaButti K."/>
            <person name="Viragh M."/>
            <person name="Koriabine M."/>
            <person name="Yan M."/>
            <person name="Riley R."/>
            <person name="Champramary S."/>
            <person name="Plett K.L."/>
            <person name="Tsai I.J."/>
            <person name="Slot J."/>
            <person name="Sipos G."/>
            <person name="Plett J."/>
            <person name="Nagy L.G."/>
            <person name="Grigoriev I.V."/>
        </authorList>
    </citation>
    <scope>NUCLEOTIDE SEQUENCE</scope>
    <source>
        <strain evidence="1">CCBAS 213</strain>
    </source>
</reference>
<dbReference type="RefSeq" id="XP_060331124.1">
    <property type="nucleotide sequence ID" value="XM_060473101.1"/>
</dbReference>
<evidence type="ECO:0000313" key="2">
    <source>
        <dbReference type="Proteomes" id="UP001175211"/>
    </source>
</evidence>